<sequence length="292" mass="31479">MSSASLHARTPSEARLFNLGWKDLQERRSGTSGTSRCSSSGSPSQSPHEYDSDSEEDQERDFPMLTPSIIEEEEDAFARAAAKALQQLQSGGVVPAGGAPRAILRPSLHSQSLLGPDYSLDFVHKRHDVDWCSQQHLPQASSPYTNASASDGGYWSPASLSSFGSSSSGGSYSSISSREGEDGVDDYIFSKSCSAEATTPSSVSSLAARRGRPMRIKLPPRPNSFGSISPPAAERPEATRNFDSLHRPVGVSGLTNNFSGISLRCDKNEFESDLDRPLRFKSRSPSKHGFAF</sequence>
<evidence type="ECO:0000313" key="2">
    <source>
        <dbReference type="EMBL" id="SCZ97020.1"/>
    </source>
</evidence>
<reference evidence="3" key="1">
    <citation type="submission" date="2016-10" db="EMBL/GenBank/DDBJ databases">
        <authorList>
            <person name="Jeantristanb JTB J.-T."/>
            <person name="Ricardo R."/>
        </authorList>
    </citation>
    <scope>NUCLEOTIDE SEQUENCE [LARGE SCALE GENOMIC DNA]</scope>
</reference>
<feature type="region of interest" description="Disordered" evidence="1">
    <location>
        <begin position="200"/>
        <end position="236"/>
    </location>
</feature>
<feature type="compositionally biased region" description="Low complexity" evidence="1">
    <location>
        <begin position="30"/>
        <end position="47"/>
    </location>
</feature>
<name>A0A2X0MRQ3_9BASI</name>
<organism evidence="2 3">
    <name type="scientific">Microbotryum saponariae</name>
    <dbReference type="NCBI Taxonomy" id="289078"/>
    <lineage>
        <taxon>Eukaryota</taxon>
        <taxon>Fungi</taxon>
        <taxon>Dikarya</taxon>
        <taxon>Basidiomycota</taxon>
        <taxon>Pucciniomycotina</taxon>
        <taxon>Microbotryomycetes</taxon>
        <taxon>Microbotryales</taxon>
        <taxon>Microbotryaceae</taxon>
        <taxon>Microbotryum</taxon>
    </lineage>
</organism>
<dbReference type="Proteomes" id="UP000249723">
    <property type="component" value="Unassembled WGS sequence"/>
</dbReference>
<accession>A0A2X0MRQ3</accession>
<feature type="region of interest" description="Disordered" evidence="1">
    <location>
        <begin position="17"/>
        <end position="66"/>
    </location>
</feature>
<dbReference type="AlphaFoldDB" id="A0A2X0MRQ3"/>
<evidence type="ECO:0000256" key="1">
    <source>
        <dbReference type="SAM" id="MobiDB-lite"/>
    </source>
</evidence>
<gene>
    <name evidence="2" type="ORF">BZ3500_MVSOF-1268-A1-R1_CHR4-2G06935</name>
</gene>
<protein>
    <submittedName>
        <fullName evidence="2">BZ3500_MvSof-1268-A1-R1_Chr4-2g06935 protein</fullName>
    </submittedName>
</protein>
<proteinExistence type="predicted"/>
<keyword evidence="3" id="KW-1185">Reference proteome</keyword>
<dbReference type="OrthoDB" id="2537635at2759"/>
<evidence type="ECO:0000313" key="3">
    <source>
        <dbReference type="Proteomes" id="UP000249723"/>
    </source>
</evidence>
<dbReference type="EMBL" id="FMWP01000092">
    <property type="protein sequence ID" value="SCZ97020.1"/>
    <property type="molecule type" value="Genomic_DNA"/>
</dbReference>